<dbReference type="OrthoDB" id="18786at2759"/>
<dbReference type="InterPro" id="IPR019465">
    <property type="entry name" value="Cog5"/>
</dbReference>
<dbReference type="GO" id="GO:0017119">
    <property type="term" value="C:Golgi transport complex"/>
    <property type="evidence" value="ECO:0007669"/>
    <property type="project" value="InterPro"/>
</dbReference>
<reference evidence="2 3" key="1">
    <citation type="journal article" date="2016" name="Proc. Natl. Acad. Sci. U.S.A.">
        <title>Comparative genomics of biotechnologically important yeasts.</title>
        <authorList>
            <person name="Riley R."/>
            <person name="Haridas S."/>
            <person name="Wolfe K.H."/>
            <person name="Lopes M.R."/>
            <person name="Hittinger C.T."/>
            <person name="Goeker M."/>
            <person name="Salamov A.A."/>
            <person name="Wisecaver J.H."/>
            <person name="Long T.M."/>
            <person name="Calvey C.H."/>
            <person name="Aerts A.L."/>
            <person name="Barry K.W."/>
            <person name="Choi C."/>
            <person name="Clum A."/>
            <person name="Coughlan A.Y."/>
            <person name="Deshpande S."/>
            <person name="Douglass A.P."/>
            <person name="Hanson S.J."/>
            <person name="Klenk H.-P."/>
            <person name="LaButti K.M."/>
            <person name="Lapidus A."/>
            <person name="Lindquist E.A."/>
            <person name="Lipzen A.M."/>
            <person name="Meier-Kolthoff J.P."/>
            <person name="Ohm R.A."/>
            <person name="Otillar R.P."/>
            <person name="Pangilinan J.L."/>
            <person name="Peng Y."/>
            <person name="Rokas A."/>
            <person name="Rosa C.A."/>
            <person name="Scheuner C."/>
            <person name="Sibirny A.A."/>
            <person name="Slot J.C."/>
            <person name="Stielow J.B."/>
            <person name="Sun H."/>
            <person name="Kurtzman C.P."/>
            <person name="Blackwell M."/>
            <person name="Grigoriev I.V."/>
            <person name="Jeffries T.W."/>
        </authorList>
    </citation>
    <scope>NUCLEOTIDE SEQUENCE [LARGE SCALE GENOMIC DNA]</scope>
    <source>
        <strain evidence="2 3">NRRL Y-2026</strain>
    </source>
</reference>
<accession>A0A1E3NJL0</accession>
<evidence type="ECO:0000313" key="3">
    <source>
        <dbReference type="Proteomes" id="UP000094455"/>
    </source>
</evidence>
<name>A0A1E3NJL0_9ASCO</name>
<dbReference type="AlphaFoldDB" id="A0A1E3NJL0"/>
<dbReference type="PANTHER" id="PTHR13228:SF3">
    <property type="entry name" value="CONSERVED OLIGOMERIC GOLGI COMPLEX SUBUNIT 5"/>
    <property type="match status" value="1"/>
</dbReference>
<dbReference type="STRING" id="763406.A0A1E3NJL0"/>
<dbReference type="InterPro" id="IPR049176">
    <property type="entry name" value="COG5_N"/>
</dbReference>
<evidence type="ECO:0000313" key="2">
    <source>
        <dbReference type="EMBL" id="ODQ45533.1"/>
    </source>
</evidence>
<dbReference type="EMBL" id="KV454004">
    <property type="protein sequence ID" value="ODQ45533.1"/>
    <property type="molecule type" value="Genomic_DNA"/>
</dbReference>
<organism evidence="2 3">
    <name type="scientific">Pichia membranifaciens NRRL Y-2026</name>
    <dbReference type="NCBI Taxonomy" id="763406"/>
    <lineage>
        <taxon>Eukaryota</taxon>
        <taxon>Fungi</taxon>
        <taxon>Dikarya</taxon>
        <taxon>Ascomycota</taxon>
        <taxon>Saccharomycotina</taxon>
        <taxon>Pichiomycetes</taxon>
        <taxon>Pichiales</taxon>
        <taxon>Pichiaceae</taxon>
        <taxon>Pichia</taxon>
    </lineage>
</organism>
<keyword evidence="3" id="KW-1185">Reference proteome</keyword>
<dbReference type="Proteomes" id="UP000094455">
    <property type="component" value="Unassembled WGS sequence"/>
</dbReference>
<evidence type="ECO:0000259" key="1">
    <source>
        <dbReference type="Pfam" id="PF10392"/>
    </source>
</evidence>
<protein>
    <recommendedName>
        <fullName evidence="1">Conserved oligomeric Golgi complex subunit 5 N-terminal domain-containing protein</fullName>
    </recommendedName>
</protein>
<sequence>MESSNLSEYGDYLSKSFNAGELANKLLLETNNAQDSDIELETSIKRLDFDISDLNSKIDDNVRENSGLLIEEFAQVEKFKDEIKVIQPSVGQLNNSFQRLENEIIKPYNECVNLQMALKKVHQTNKLLRSLTFAIYLINKIEEIDKSENNLSVKPFKHLYSLSVLLRELTSYISNPSLKLIKLVRDYVQFSEILIKRCQNVIQVQTRNLLKFPIQEYVTNTGGAEPEQDTEKSLFNLLSSKLLLDEKNLVSSIELIYTASSKHSINLILRNLNNTKYLPSYINSLERPSRLIAQLERCIKSMKWVDEFGSGNTEVSVWDHLLSTNASLILGGDEERQSRGLLDRYWREIALGVDSGVREVVNRGGPIVRNLKNIKGELEKAIGEVVSGSYSEMGEPFKVDKLEYRMMLNSITNFERRK</sequence>
<dbReference type="PANTHER" id="PTHR13228">
    <property type="entry name" value="CONSERVED OLIGOMERIC GOLGI COMPLEX COMPONENT 5"/>
    <property type="match status" value="1"/>
</dbReference>
<dbReference type="RefSeq" id="XP_019016646.1">
    <property type="nucleotide sequence ID" value="XM_019164367.1"/>
</dbReference>
<proteinExistence type="predicted"/>
<gene>
    <name evidence="2" type="ORF">PICMEDRAFT_73053</name>
</gene>
<dbReference type="GO" id="GO:0006891">
    <property type="term" value="P:intra-Golgi vesicle-mediated transport"/>
    <property type="evidence" value="ECO:0007669"/>
    <property type="project" value="InterPro"/>
</dbReference>
<dbReference type="Pfam" id="PF10392">
    <property type="entry name" value="COG5_N"/>
    <property type="match status" value="1"/>
</dbReference>
<dbReference type="GeneID" id="30181054"/>
<feature type="domain" description="Conserved oligomeric Golgi complex subunit 5 N-terminal" evidence="1">
    <location>
        <begin position="11"/>
        <end position="141"/>
    </location>
</feature>